<protein>
    <submittedName>
        <fullName evidence="3">Uncharacterized protein</fullName>
    </submittedName>
</protein>
<dbReference type="Proteomes" id="UP000265515">
    <property type="component" value="Unassembled WGS sequence"/>
</dbReference>
<name>A0A388KWQ0_CHABU</name>
<feature type="region of interest" description="Disordered" evidence="2">
    <location>
        <begin position="801"/>
        <end position="821"/>
    </location>
</feature>
<gene>
    <name evidence="3" type="ORF">CBR_g18878</name>
</gene>
<keyword evidence="4" id="KW-1185">Reference proteome</keyword>
<organism evidence="3 4">
    <name type="scientific">Chara braunii</name>
    <name type="common">Braun's stonewort</name>
    <dbReference type="NCBI Taxonomy" id="69332"/>
    <lineage>
        <taxon>Eukaryota</taxon>
        <taxon>Viridiplantae</taxon>
        <taxon>Streptophyta</taxon>
        <taxon>Charophyceae</taxon>
        <taxon>Charales</taxon>
        <taxon>Characeae</taxon>
        <taxon>Chara</taxon>
    </lineage>
</organism>
<reference evidence="3 4" key="1">
    <citation type="journal article" date="2018" name="Cell">
        <title>The Chara Genome: Secondary Complexity and Implications for Plant Terrestrialization.</title>
        <authorList>
            <person name="Nishiyama T."/>
            <person name="Sakayama H."/>
            <person name="Vries J.D."/>
            <person name="Buschmann H."/>
            <person name="Saint-Marcoux D."/>
            <person name="Ullrich K.K."/>
            <person name="Haas F.B."/>
            <person name="Vanderstraeten L."/>
            <person name="Becker D."/>
            <person name="Lang D."/>
            <person name="Vosolsobe S."/>
            <person name="Rombauts S."/>
            <person name="Wilhelmsson P.K.I."/>
            <person name="Janitza P."/>
            <person name="Kern R."/>
            <person name="Heyl A."/>
            <person name="Rumpler F."/>
            <person name="Villalobos L.I.A.C."/>
            <person name="Clay J.M."/>
            <person name="Skokan R."/>
            <person name="Toyoda A."/>
            <person name="Suzuki Y."/>
            <person name="Kagoshima H."/>
            <person name="Schijlen E."/>
            <person name="Tajeshwar N."/>
            <person name="Catarino B."/>
            <person name="Hetherington A.J."/>
            <person name="Saltykova A."/>
            <person name="Bonnot C."/>
            <person name="Breuninger H."/>
            <person name="Symeonidi A."/>
            <person name="Radhakrishnan G.V."/>
            <person name="Van Nieuwerburgh F."/>
            <person name="Deforce D."/>
            <person name="Chang C."/>
            <person name="Karol K.G."/>
            <person name="Hedrich R."/>
            <person name="Ulvskov P."/>
            <person name="Glockner G."/>
            <person name="Delwiche C.F."/>
            <person name="Petrasek J."/>
            <person name="Van de Peer Y."/>
            <person name="Friml J."/>
            <person name="Beilby M."/>
            <person name="Dolan L."/>
            <person name="Kohara Y."/>
            <person name="Sugano S."/>
            <person name="Fujiyama A."/>
            <person name="Delaux P.-M."/>
            <person name="Quint M."/>
            <person name="TheiBen G."/>
            <person name="Hagemann M."/>
            <person name="Harholt J."/>
            <person name="Dunand C."/>
            <person name="Zachgo S."/>
            <person name="Langdale J."/>
            <person name="Maumus F."/>
            <person name="Straeten D.V.D."/>
            <person name="Gould S.B."/>
            <person name="Rensing S.A."/>
        </authorList>
    </citation>
    <scope>NUCLEOTIDE SEQUENCE [LARGE SCALE GENOMIC DNA]</scope>
    <source>
        <strain evidence="3 4">S276</strain>
    </source>
</reference>
<feature type="coiled-coil region" evidence="1">
    <location>
        <begin position="903"/>
        <end position="1018"/>
    </location>
</feature>
<comment type="caution">
    <text evidence="3">The sequence shown here is derived from an EMBL/GenBank/DDBJ whole genome shotgun (WGS) entry which is preliminary data.</text>
</comment>
<evidence type="ECO:0000256" key="1">
    <source>
        <dbReference type="SAM" id="Coils"/>
    </source>
</evidence>
<feature type="coiled-coil region" evidence="1">
    <location>
        <begin position="684"/>
        <end position="746"/>
    </location>
</feature>
<feature type="compositionally biased region" description="Pro residues" evidence="2">
    <location>
        <begin position="488"/>
        <end position="502"/>
    </location>
</feature>
<feature type="compositionally biased region" description="Basic and acidic residues" evidence="2">
    <location>
        <begin position="804"/>
        <end position="820"/>
    </location>
</feature>
<feature type="region of interest" description="Disordered" evidence="2">
    <location>
        <begin position="472"/>
        <end position="517"/>
    </location>
</feature>
<accession>A0A388KWQ0</accession>
<dbReference type="Gramene" id="GBG74467">
    <property type="protein sequence ID" value="GBG74467"/>
    <property type="gene ID" value="CBR_g18878"/>
</dbReference>
<feature type="region of interest" description="Disordered" evidence="2">
    <location>
        <begin position="1"/>
        <end position="28"/>
    </location>
</feature>
<feature type="coiled-coil region" evidence="1">
    <location>
        <begin position="343"/>
        <end position="370"/>
    </location>
</feature>
<dbReference type="EMBL" id="BFEA01000203">
    <property type="protein sequence ID" value="GBG74467.1"/>
    <property type="molecule type" value="Genomic_DNA"/>
</dbReference>
<dbReference type="AlphaFoldDB" id="A0A388KWQ0"/>
<evidence type="ECO:0000313" key="4">
    <source>
        <dbReference type="Proteomes" id="UP000265515"/>
    </source>
</evidence>
<feature type="compositionally biased region" description="Basic and acidic residues" evidence="2">
    <location>
        <begin position="506"/>
        <end position="517"/>
    </location>
</feature>
<proteinExistence type="predicted"/>
<evidence type="ECO:0000313" key="3">
    <source>
        <dbReference type="EMBL" id="GBG74467.1"/>
    </source>
</evidence>
<feature type="region of interest" description="Disordered" evidence="2">
    <location>
        <begin position="173"/>
        <end position="231"/>
    </location>
</feature>
<evidence type="ECO:0000256" key="2">
    <source>
        <dbReference type="SAM" id="MobiDB-lite"/>
    </source>
</evidence>
<sequence length="1186" mass="129703">MGACQCVGTSDRPHERRDPSSSCSRAKKSWQRQAVSSLLTAGKRLHSWSGLNIEAEENGGSEPPRVIRDSREFFANTFLSPSNDNVIQSFLRDSIDAAVSLTSCERWQGGGRCVGVCVPPAQANKTRSRIQKRLLPLRVSCELQGAEFTVAEAEAQENLPPATAATKELGLENYRSGSSGSSSGTSSGSSSGIFATGTCDGSGSEVRGGLSSVLENSPASPGKENDAPGVRSRILMTSNYTTMTTTTTTTANILCRTGSDCRSHEPLRRTRSDGFREPLRRSRSDGFREPLRRCDVSACAEEEAQDDQENRMEGEARIVGRMLELEGESLRQQQEIDRRDFEVRLLQEKVKQAEAVIEAHEKENQRLLCEEAKRATFLLELQVQMAAIAARAMESAKVVEEKDMKIVELERQLAELRASLQAWERQKVSEREKLVRSQLKEMEGKEAAEAAAAAVAGAGAGAMLPREEGIELSAGGKRCGGGPRRRLPPPPSVSPPPPPPPVVNSEDNKERKVVEARGREKNECWAVAHAWERQQQQQQQKAREGGIELSAGGKGCGGGPRCRLPPPPCSSPPFVKFSDDNKEKVFEACGQEKIECPAVPHAWERQQQKASKLAKLVLGRKEREWEREVIKQQQQQQQPGGRGEVVTCVSEPRCMEQDGEKMKIQAWARELDFRSHRKDDSWISKKVIDERERLTATVKDLRKELELAKEELSAMHLQLTKAYGLVEEKKRRVDELMSEVVRLRCHSGGHMAEGLESGLRVTQRELNRNKEAAAGEKGVGPTAESQGGNVTGMVVFSELSGGDVTKKSPSVEDEATRKGAAEVPCGGGPPCPAEGCVPASVVAVQPDYTALGRGGSSELDHDEEYDVDEVVLSSSPSAGSLGVEDLQEEEEEEVGRMRERIIVADMKRRMQAAEEALEREREVRMQGEAASVARALQLESETERMCEAEEVMNLQILQIERLLAEVEGLEAKMNGVVRVAEEAEEEWRQIVARLTWEKEEMETNLVAALEVARAAEVKSKGLEKDRADTIIAVGCLFSQMGSDLRKVVDAVVESGGGALTMTGMDAWKKMQTKLEALPKLGPLAGTRVPLMAATKDDAQGLGSSAAAKLPRLTDSQHLAKVVEQFANAVTPVMSLVGLEMIHHACPPCKAVKLQGSLGRRATDIHDGAIRVPARRRWTTLTAAAHS</sequence>
<keyword evidence="1" id="KW-0175">Coiled coil</keyword>
<feature type="coiled-coil region" evidence="1">
    <location>
        <begin position="399"/>
        <end position="433"/>
    </location>
</feature>
<feature type="compositionally biased region" description="Low complexity" evidence="2">
    <location>
        <begin position="176"/>
        <end position="192"/>
    </location>
</feature>